<name>A0A450SGV8_9GAMM</name>
<organism evidence="1">
    <name type="scientific">Candidatus Kentrum sp. DK</name>
    <dbReference type="NCBI Taxonomy" id="2126562"/>
    <lineage>
        <taxon>Bacteria</taxon>
        <taxon>Pseudomonadati</taxon>
        <taxon>Pseudomonadota</taxon>
        <taxon>Gammaproteobacteria</taxon>
        <taxon>Candidatus Kentrum</taxon>
    </lineage>
</organism>
<proteinExistence type="predicted"/>
<evidence type="ECO:0000313" key="1">
    <source>
        <dbReference type="EMBL" id="VFJ52331.1"/>
    </source>
</evidence>
<reference evidence="1" key="1">
    <citation type="submission" date="2019-02" db="EMBL/GenBank/DDBJ databases">
        <authorList>
            <person name="Gruber-Vodicka R. H."/>
            <person name="Seah K. B. B."/>
        </authorList>
    </citation>
    <scope>NUCLEOTIDE SEQUENCE</scope>
    <source>
        <strain evidence="1">BECK_DK47</strain>
    </source>
</reference>
<gene>
    <name evidence="1" type="ORF">BECKDK2373B_GA0170837_103632</name>
</gene>
<dbReference type="AlphaFoldDB" id="A0A450SGV8"/>
<sequence length="82" mass="8954">MKDDGSVQLFEQKAERARQILQEAVTEALWEKKVRGHYAIFADKDGNAIRVEAEDIPVDISAYDPVAGDGTSHTLAPRSGAV</sequence>
<accession>A0A450SGV8</accession>
<protein>
    <submittedName>
        <fullName evidence="1">Uncharacterized protein</fullName>
    </submittedName>
</protein>
<dbReference type="EMBL" id="CAADEX010000036">
    <property type="protein sequence ID" value="VFJ52331.1"/>
    <property type="molecule type" value="Genomic_DNA"/>
</dbReference>